<feature type="transmembrane region" description="Helical" evidence="1">
    <location>
        <begin position="119"/>
        <end position="135"/>
    </location>
</feature>
<proteinExistence type="predicted"/>
<evidence type="ECO:0000313" key="3">
    <source>
        <dbReference type="Proteomes" id="UP000284531"/>
    </source>
</evidence>
<keyword evidence="3" id="KW-1185">Reference proteome</keyword>
<comment type="caution">
    <text evidence="2">The sequence shown here is derived from an EMBL/GenBank/DDBJ whole genome shotgun (WGS) entry which is preliminary data.</text>
</comment>
<accession>A0A419X2Y1</accession>
<name>A0A419X2Y1_9BACT</name>
<dbReference type="EMBL" id="RAPQ01000009">
    <property type="protein sequence ID" value="RKE01970.1"/>
    <property type="molecule type" value="Genomic_DNA"/>
</dbReference>
<protein>
    <submittedName>
        <fullName evidence="2">Uncharacterized protein</fullName>
    </submittedName>
</protein>
<dbReference type="RefSeq" id="WP_120239840.1">
    <property type="nucleotide sequence ID" value="NZ_RAPQ01000009.1"/>
</dbReference>
<dbReference type="Proteomes" id="UP000284531">
    <property type="component" value="Unassembled WGS sequence"/>
</dbReference>
<evidence type="ECO:0000256" key="1">
    <source>
        <dbReference type="SAM" id="Phobius"/>
    </source>
</evidence>
<sequence length="137" mass="14853">MLELEPEYLNKIANQLIVISSLLSGFSIAVMANILVSNTEKRISNHILKVTTVAAACFLITLFAMTKILLMTTNGFPFKVENADLALPKIIGFIAFILGIIALSVLIALSGWTKSRKTGIFTTIIGVLSFIAILINL</sequence>
<dbReference type="OrthoDB" id="1163149at2"/>
<feature type="transmembrane region" description="Helical" evidence="1">
    <location>
        <begin position="12"/>
        <end position="35"/>
    </location>
</feature>
<evidence type="ECO:0000313" key="2">
    <source>
        <dbReference type="EMBL" id="RKE01970.1"/>
    </source>
</evidence>
<keyword evidence="1" id="KW-0472">Membrane</keyword>
<feature type="transmembrane region" description="Helical" evidence="1">
    <location>
        <begin position="47"/>
        <end position="70"/>
    </location>
</feature>
<reference evidence="2 3" key="1">
    <citation type="submission" date="2018-09" db="EMBL/GenBank/DDBJ databases">
        <title>Genomic Encyclopedia of Archaeal and Bacterial Type Strains, Phase II (KMG-II): from individual species to whole genera.</title>
        <authorList>
            <person name="Goeker M."/>
        </authorList>
    </citation>
    <scope>NUCLEOTIDE SEQUENCE [LARGE SCALE GENOMIC DNA]</scope>
    <source>
        <strain evidence="2 3">DSM 21950</strain>
    </source>
</reference>
<gene>
    <name evidence="2" type="ORF">BXY64_2045</name>
</gene>
<dbReference type="AlphaFoldDB" id="A0A419X2Y1"/>
<feature type="transmembrane region" description="Helical" evidence="1">
    <location>
        <begin position="90"/>
        <end position="112"/>
    </location>
</feature>
<organism evidence="2 3">
    <name type="scientific">Marinifilum flexuosum</name>
    <dbReference type="NCBI Taxonomy" id="1117708"/>
    <lineage>
        <taxon>Bacteria</taxon>
        <taxon>Pseudomonadati</taxon>
        <taxon>Bacteroidota</taxon>
        <taxon>Bacteroidia</taxon>
        <taxon>Marinilabiliales</taxon>
        <taxon>Marinifilaceae</taxon>
    </lineage>
</organism>
<keyword evidence="1" id="KW-0812">Transmembrane</keyword>
<keyword evidence="1" id="KW-1133">Transmembrane helix</keyword>